<comment type="caution">
    <text evidence="3">The sequence shown here is derived from an EMBL/GenBank/DDBJ whole genome shotgun (WGS) entry which is preliminary data.</text>
</comment>
<dbReference type="PANTHER" id="PTHR43240">
    <property type="entry name" value="1,4-DIHYDROXY-2-NAPHTHOYL-COA THIOESTERASE 1"/>
    <property type="match status" value="1"/>
</dbReference>
<reference evidence="3 4" key="1">
    <citation type="submission" date="2018-01" db="EMBL/GenBank/DDBJ databases">
        <title>Halomonas endophytica sp. nov., isolated from storage liquid in the stems of Populus euphratica.</title>
        <authorList>
            <person name="Chen C."/>
        </authorList>
    </citation>
    <scope>NUCLEOTIDE SEQUENCE [LARGE SCALE GENOMIC DNA]</scope>
    <source>
        <strain evidence="3 4">BZ-SZ-XJ27</strain>
    </source>
</reference>
<gene>
    <name evidence="3" type="ORF">C1H70_10575</name>
</gene>
<evidence type="ECO:0000256" key="1">
    <source>
        <dbReference type="ARBA" id="ARBA00022801"/>
    </source>
</evidence>
<dbReference type="Proteomes" id="UP000235547">
    <property type="component" value="Unassembled WGS sequence"/>
</dbReference>
<dbReference type="AlphaFoldDB" id="A0A2N7UHI2"/>
<dbReference type="EMBL" id="PNRG01000023">
    <property type="protein sequence ID" value="PMR79908.1"/>
    <property type="molecule type" value="Genomic_DNA"/>
</dbReference>
<dbReference type="Pfam" id="PF03061">
    <property type="entry name" value="4HBT"/>
    <property type="match status" value="1"/>
</dbReference>
<feature type="domain" description="Thioesterase" evidence="2">
    <location>
        <begin position="58"/>
        <end position="131"/>
    </location>
</feature>
<dbReference type="NCBIfam" id="TIGR00369">
    <property type="entry name" value="unchar_dom_1"/>
    <property type="match status" value="1"/>
</dbReference>
<name>A0A2N7UHI2_9GAMM</name>
<dbReference type="PANTHER" id="PTHR43240:SF7">
    <property type="entry name" value="BLR7284 PROTEIN"/>
    <property type="match status" value="1"/>
</dbReference>
<dbReference type="InterPro" id="IPR029069">
    <property type="entry name" value="HotDog_dom_sf"/>
</dbReference>
<dbReference type="InterPro" id="IPR003736">
    <property type="entry name" value="PAAI_dom"/>
</dbReference>
<keyword evidence="1" id="KW-0378">Hydrolase</keyword>
<dbReference type="GO" id="GO:0005829">
    <property type="term" value="C:cytosol"/>
    <property type="evidence" value="ECO:0007669"/>
    <property type="project" value="TreeGrafter"/>
</dbReference>
<keyword evidence="4" id="KW-1185">Reference proteome</keyword>
<dbReference type="OrthoDB" id="9813158at2"/>
<dbReference type="SUPFAM" id="SSF54637">
    <property type="entry name" value="Thioesterase/thiol ester dehydrase-isomerase"/>
    <property type="match status" value="1"/>
</dbReference>
<evidence type="ECO:0000313" key="3">
    <source>
        <dbReference type="EMBL" id="PMR79908.1"/>
    </source>
</evidence>
<dbReference type="GO" id="GO:0061522">
    <property type="term" value="F:1,4-dihydroxy-2-naphthoyl-CoA thioesterase activity"/>
    <property type="evidence" value="ECO:0007669"/>
    <property type="project" value="TreeGrafter"/>
</dbReference>
<dbReference type="RefSeq" id="WP_102588299.1">
    <property type="nucleotide sequence ID" value="NZ_BNAE01000003.1"/>
</dbReference>
<dbReference type="CDD" id="cd03443">
    <property type="entry name" value="PaaI_thioesterase"/>
    <property type="match status" value="1"/>
</dbReference>
<sequence>MSPRTAPSLDDWRRALTRFVKVLPHCRELGLEVHDVTAQSICLRQPWHDDLLGDRMRGLVHGGVLTMLLDTACGSAVLRGLPAPEVCPTLDLRVDHYRPAVVGRDIFIEARVVRVTESVVFTEGSLWQVPEKPVARGIGNFARLGDRNTPHGLVEALFADEVLDA</sequence>
<organism evidence="3 4">
    <name type="scientific">Halomonas urumqiensis</name>
    <dbReference type="NCBI Taxonomy" id="1684789"/>
    <lineage>
        <taxon>Bacteria</taxon>
        <taxon>Pseudomonadati</taxon>
        <taxon>Pseudomonadota</taxon>
        <taxon>Gammaproteobacteria</taxon>
        <taxon>Oceanospirillales</taxon>
        <taxon>Halomonadaceae</taxon>
        <taxon>Halomonas</taxon>
    </lineage>
</organism>
<evidence type="ECO:0000313" key="4">
    <source>
        <dbReference type="Proteomes" id="UP000235547"/>
    </source>
</evidence>
<evidence type="ECO:0000259" key="2">
    <source>
        <dbReference type="Pfam" id="PF03061"/>
    </source>
</evidence>
<dbReference type="InterPro" id="IPR006683">
    <property type="entry name" value="Thioestr_dom"/>
</dbReference>
<protein>
    <submittedName>
        <fullName evidence="3">PaaI family thioesterase</fullName>
    </submittedName>
</protein>
<proteinExistence type="predicted"/>
<accession>A0A2N7UHI2</accession>
<dbReference type="Gene3D" id="3.10.129.10">
    <property type="entry name" value="Hotdog Thioesterase"/>
    <property type="match status" value="1"/>
</dbReference>